<evidence type="ECO:0000256" key="1">
    <source>
        <dbReference type="ARBA" id="ARBA00001946"/>
    </source>
</evidence>
<proteinExistence type="inferred from homology"/>
<feature type="site" description="Interaction with substrate tRNA" evidence="10">
    <location>
        <position position="122"/>
    </location>
</feature>
<comment type="function">
    <text evidence="2 10 12">Catalyzes the transfer of a dimethylallyl group onto the adenine at position 37 in tRNAs that read codons beginning with uridine, leading to the formation of N6-(dimethylallyl)adenosine (i(6)A).</text>
</comment>
<dbReference type="PANTHER" id="PTHR11088:SF60">
    <property type="entry name" value="TRNA DIMETHYLALLYLTRANSFERASE"/>
    <property type="match status" value="1"/>
</dbReference>
<dbReference type="SUPFAM" id="SSF52540">
    <property type="entry name" value="P-loop containing nucleoside triphosphate hydrolases"/>
    <property type="match status" value="1"/>
</dbReference>
<evidence type="ECO:0000256" key="12">
    <source>
        <dbReference type="RuleBase" id="RU003784"/>
    </source>
</evidence>
<comment type="subunit">
    <text evidence="10">Monomer.</text>
</comment>
<dbReference type="EMBL" id="WBZJ01000001">
    <property type="protein sequence ID" value="KAB3523387.1"/>
    <property type="molecule type" value="Genomic_DNA"/>
</dbReference>
<dbReference type="Gene3D" id="1.10.20.140">
    <property type="match status" value="1"/>
</dbReference>
<evidence type="ECO:0000313" key="14">
    <source>
        <dbReference type="EMBL" id="KAB3523387.1"/>
    </source>
</evidence>
<comment type="similarity">
    <text evidence="3 10 13">Belongs to the IPP transferase family.</text>
</comment>
<dbReference type="RefSeq" id="WP_151844099.1">
    <property type="nucleotide sequence ID" value="NZ_WBZJ01000001.1"/>
</dbReference>
<dbReference type="PANTHER" id="PTHR11088">
    <property type="entry name" value="TRNA DIMETHYLALLYLTRANSFERASE"/>
    <property type="match status" value="1"/>
</dbReference>
<keyword evidence="8 10" id="KW-0460">Magnesium</keyword>
<evidence type="ECO:0000256" key="2">
    <source>
        <dbReference type="ARBA" id="ARBA00003213"/>
    </source>
</evidence>
<keyword evidence="15" id="KW-1185">Reference proteome</keyword>
<comment type="catalytic activity">
    <reaction evidence="9 10 11">
        <text>adenosine(37) in tRNA + dimethylallyl diphosphate = N(6)-dimethylallyladenosine(37) in tRNA + diphosphate</text>
        <dbReference type="Rhea" id="RHEA:26482"/>
        <dbReference type="Rhea" id="RHEA-COMP:10162"/>
        <dbReference type="Rhea" id="RHEA-COMP:10375"/>
        <dbReference type="ChEBI" id="CHEBI:33019"/>
        <dbReference type="ChEBI" id="CHEBI:57623"/>
        <dbReference type="ChEBI" id="CHEBI:74411"/>
        <dbReference type="ChEBI" id="CHEBI:74415"/>
        <dbReference type="EC" id="2.5.1.75"/>
    </reaction>
</comment>
<protein>
    <recommendedName>
        <fullName evidence="10">tRNA dimethylallyltransferase</fullName>
        <ecNumber evidence="10">2.5.1.75</ecNumber>
    </recommendedName>
    <alternativeName>
        <fullName evidence="10">Dimethylallyl diphosphate:tRNA dimethylallyltransferase</fullName>
        <shortName evidence="10">DMAPP:tRNA dimethylallyltransferase</shortName>
        <shortName evidence="10">DMATase</shortName>
    </alternativeName>
    <alternativeName>
        <fullName evidence="10">Isopentenyl-diphosphate:tRNA isopentenyltransferase</fullName>
        <shortName evidence="10">IPP transferase</shortName>
        <shortName evidence="10">IPPT</shortName>
        <shortName evidence="10">IPTase</shortName>
    </alternativeName>
</protein>
<comment type="cofactor">
    <cofactor evidence="1 10">
        <name>Mg(2+)</name>
        <dbReference type="ChEBI" id="CHEBI:18420"/>
    </cofactor>
</comment>
<reference evidence="14 15" key="1">
    <citation type="submission" date="2019-10" db="EMBL/GenBank/DDBJ databases">
        <title>Corynebacterium sp novel species isolated from the respiratory tract of Marmot.</title>
        <authorList>
            <person name="Zhang G."/>
        </authorList>
    </citation>
    <scope>NUCLEOTIDE SEQUENCE [LARGE SCALE GENOMIC DNA]</scope>
    <source>
        <strain evidence="14 15">336</strain>
    </source>
</reference>
<sequence length="305" mass="33800">MSSTPVCVVGPTGSGKTAVSLALAEKLDGEVVNIDSMQLYKGMDIGTAKITPEERGSIPHHLFDVWTVTDTASVAEYRAAAIDVVDHIMARGHTPIIVGGSMMYVQALVDTWDFPPTDPQVRARWQAELERVGVGRLHETLAQIDPQAASIIEDNDPRRTVRALEVIELTGKPFAASQPPKDQPPRWDMTLIGLHAPAQWLNPRLERRVHQMFEQGLVDEVTRLKDQGLVRESTAGQAIGYAQVLDYLDGELSYEEAVEKTIIGTRRYARRQRSWFQRDKRIQWIDASAPDVIEQACAVAVGARG</sequence>
<evidence type="ECO:0000256" key="9">
    <source>
        <dbReference type="ARBA" id="ARBA00049563"/>
    </source>
</evidence>
<comment type="caution">
    <text evidence="14">The sequence shown here is derived from an EMBL/GenBank/DDBJ whole genome shotgun (WGS) entry which is preliminary data.</text>
</comment>
<evidence type="ECO:0000256" key="5">
    <source>
        <dbReference type="ARBA" id="ARBA00022694"/>
    </source>
</evidence>
<keyword evidence="6 10" id="KW-0547">Nucleotide-binding</keyword>
<evidence type="ECO:0000256" key="7">
    <source>
        <dbReference type="ARBA" id="ARBA00022840"/>
    </source>
</evidence>
<evidence type="ECO:0000313" key="15">
    <source>
        <dbReference type="Proteomes" id="UP000436181"/>
    </source>
</evidence>
<dbReference type="Gene3D" id="3.40.50.300">
    <property type="entry name" value="P-loop containing nucleotide triphosphate hydrolases"/>
    <property type="match status" value="1"/>
</dbReference>
<dbReference type="Pfam" id="PF01715">
    <property type="entry name" value="IPPT"/>
    <property type="match status" value="1"/>
</dbReference>
<evidence type="ECO:0000256" key="8">
    <source>
        <dbReference type="ARBA" id="ARBA00022842"/>
    </source>
</evidence>
<organism evidence="14 15">
    <name type="scientific">Corynebacterium zhongnanshanii</name>
    <dbReference type="NCBI Taxonomy" id="2768834"/>
    <lineage>
        <taxon>Bacteria</taxon>
        <taxon>Bacillati</taxon>
        <taxon>Actinomycetota</taxon>
        <taxon>Actinomycetes</taxon>
        <taxon>Mycobacteriales</taxon>
        <taxon>Corynebacteriaceae</taxon>
        <taxon>Corynebacterium</taxon>
    </lineage>
</organism>
<dbReference type="InterPro" id="IPR039657">
    <property type="entry name" value="Dimethylallyltransferase"/>
</dbReference>
<keyword evidence="5 10" id="KW-0819">tRNA processing</keyword>
<feature type="site" description="Interaction with substrate tRNA" evidence="10">
    <location>
        <position position="101"/>
    </location>
</feature>
<dbReference type="EC" id="2.5.1.75" evidence="10"/>
<evidence type="ECO:0000256" key="11">
    <source>
        <dbReference type="RuleBase" id="RU003783"/>
    </source>
</evidence>
<dbReference type="InterPro" id="IPR027417">
    <property type="entry name" value="P-loop_NTPase"/>
</dbReference>
<dbReference type="GO" id="GO:0052381">
    <property type="term" value="F:tRNA dimethylallyltransferase activity"/>
    <property type="evidence" value="ECO:0007669"/>
    <property type="project" value="UniProtKB-EC"/>
</dbReference>
<feature type="binding site" evidence="10">
    <location>
        <begin position="12"/>
        <end position="17"/>
    </location>
    <ligand>
        <name>substrate</name>
    </ligand>
</feature>
<dbReference type="HAMAP" id="MF_00185">
    <property type="entry name" value="IPP_trans"/>
    <property type="match status" value="1"/>
</dbReference>
<evidence type="ECO:0000256" key="6">
    <source>
        <dbReference type="ARBA" id="ARBA00022741"/>
    </source>
</evidence>
<evidence type="ECO:0000256" key="10">
    <source>
        <dbReference type="HAMAP-Rule" id="MF_00185"/>
    </source>
</evidence>
<dbReference type="Proteomes" id="UP000436181">
    <property type="component" value="Unassembled WGS sequence"/>
</dbReference>
<feature type="binding site" evidence="10">
    <location>
        <begin position="10"/>
        <end position="17"/>
    </location>
    <ligand>
        <name>ATP</name>
        <dbReference type="ChEBI" id="CHEBI:30616"/>
    </ligand>
</feature>
<keyword evidence="4 10" id="KW-0808">Transferase</keyword>
<evidence type="ECO:0000256" key="13">
    <source>
        <dbReference type="RuleBase" id="RU003785"/>
    </source>
</evidence>
<evidence type="ECO:0000256" key="4">
    <source>
        <dbReference type="ARBA" id="ARBA00022679"/>
    </source>
</evidence>
<dbReference type="NCBIfam" id="TIGR00174">
    <property type="entry name" value="miaA"/>
    <property type="match status" value="1"/>
</dbReference>
<keyword evidence="7 10" id="KW-0067">ATP-binding</keyword>
<dbReference type="InterPro" id="IPR018022">
    <property type="entry name" value="IPT"/>
</dbReference>
<accession>A0ABQ6VG37</accession>
<feature type="region of interest" description="Interaction with substrate tRNA" evidence="10">
    <location>
        <begin position="35"/>
        <end position="38"/>
    </location>
</feature>
<gene>
    <name evidence="10 14" type="primary">miaA</name>
    <name evidence="14" type="ORF">F8377_04435</name>
</gene>
<comment type="caution">
    <text evidence="10">Lacks conserved residue(s) required for the propagation of feature annotation.</text>
</comment>
<name>A0ABQ6VG37_9CORY</name>
<evidence type="ECO:0000256" key="3">
    <source>
        <dbReference type="ARBA" id="ARBA00005842"/>
    </source>
</evidence>